<accession>A0A0L1MJI8</accession>
<dbReference type="EMBL" id="LFQK01000011">
    <property type="protein sequence ID" value="KNH28658.1"/>
    <property type="molecule type" value="Genomic_DNA"/>
</dbReference>
<sequence>MNSPLNLFASLPASGNMKERQTIAETLKSILDSQIGQPAFFSQNSTDNFVDISQVIVEIVEDSHFEKNHRAASTLLQRLIMQPAFAGLSGPFGPSDEEWILVTDSGVILQVPGTSPVSDVYISHVDVTDVVTAIPTLNADIELLVKAAKLTGGIVSSIKHVPLVNWLRFHQLDVPKTAEHVENLITLLKLSLPEPPKHGNYWGGISSETNETTLVITEDQRHIILHETSKLFHDAGKPVEPLINYLTDAILGGRSAAFLQEEPSLSWELLIETPVAKTFAQSCFDALHPQSVSTAPLPPEQRSGLLVAAIMLDFALGTADRNHSFCSSNLYASHNVQANTYDVRQHLTAHFSGFQRVNPAAVPLALQLILAGLAPEFLVQTPQALQIGSPGWVMLRKSVLLAESIAPGLSRALSYEMLMELGAISPTSTEQRTLQGVILVKCVLDWAMINELELEGADDLPTEQIVKHATTQYNAFIDTMSEALNSITTPPVSRRALAKSAILELGINPATKLATAYSGIENSLLDLYLARQLTAYNHSVATAVLDLGPANELYTSQLEKQYPPYKTGIATILRLAMSRLKVEDRVAIEYGQLALYHVTQSTPPDNHGLISGAERNIRAPFGILIVSRFNSEVRAYELFPLQGQCRKNEALTQQLNDNWIWLGKSPDDADEGFKTRTYVYGAHIDYRTYYKGSELTNDSVLNTEGVLLERFGQFYDMRDSATSLRSPMQSFNSGRFRDISELIAQHNPPMTYDHFYAMGYDKTDIEQSGENFEKIFDTILNIIIPFKECIEGLASGNPDRRSGALFSCVMDATTLLFSFVGAAGVFFKAAASSSKLLNLGKVGGSFVLSLFNPLDGIPQLAYGGAKLIGKGALRLGHFGQSATRLGIFQLRRLTGAAGAYDLVKAVQNSGSAIEIAKTVSAVNQGRALFNDATISTARQVVNLFIDTTTKLPNVPDKILEELYSTAVIETTIELDGAKDLNVLIGKEGLSELLRTYMSNSRMSYADARYGKESTDHIQSLEALVVIEAQNAASRI</sequence>
<dbReference type="OrthoDB" id="7888920at2"/>
<comment type="caution">
    <text evidence="2">The sequence shown here is derived from an EMBL/GenBank/DDBJ whole genome shotgun (WGS) entry which is preliminary data.</text>
</comment>
<organism evidence="2 3">
    <name type="scientific">Pseudomonas syringae</name>
    <dbReference type="NCBI Taxonomy" id="317"/>
    <lineage>
        <taxon>Bacteria</taxon>
        <taxon>Pseudomonadati</taxon>
        <taxon>Pseudomonadota</taxon>
        <taxon>Gammaproteobacteria</taxon>
        <taxon>Pseudomonadales</taxon>
        <taxon>Pseudomonadaceae</taxon>
        <taxon>Pseudomonas</taxon>
    </lineage>
</organism>
<evidence type="ECO:0000313" key="2">
    <source>
        <dbReference type="EMBL" id="KNH28658.1"/>
    </source>
</evidence>
<dbReference type="AlphaFoldDB" id="A0A0L1MJI8"/>
<dbReference type="PATRIC" id="fig|317.197.peg.426"/>
<gene>
    <name evidence="2" type="ORF">ACS77_06625</name>
</gene>
<dbReference type="InterPro" id="IPR036597">
    <property type="entry name" value="Fido-like_dom_sf"/>
</dbReference>
<dbReference type="Proteomes" id="UP000036955">
    <property type="component" value="Unassembled WGS sequence"/>
</dbReference>
<dbReference type="InterPro" id="IPR049418">
    <property type="entry name" value="VopS_N"/>
</dbReference>
<proteinExistence type="predicted"/>
<evidence type="ECO:0000259" key="1">
    <source>
        <dbReference type="Pfam" id="PF20793"/>
    </source>
</evidence>
<reference evidence="2 3" key="1">
    <citation type="submission" date="2015-06" db="EMBL/GenBank/DDBJ databases">
        <authorList>
            <person name="Hoefler B.C."/>
            <person name="Straight P.D."/>
        </authorList>
    </citation>
    <scope>NUCLEOTIDE SEQUENCE [LARGE SCALE GENOMIC DNA]</scope>
    <source>
        <strain evidence="2 3">Riq4</strain>
    </source>
</reference>
<dbReference type="Gene3D" id="1.10.3290.10">
    <property type="entry name" value="Fido-like domain"/>
    <property type="match status" value="1"/>
</dbReference>
<dbReference type="Pfam" id="PF20793">
    <property type="entry name" value="VopS_N"/>
    <property type="match status" value="1"/>
</dbReference>
<name>A0A0L1MJI8_PSESX</name>
<feature type="domain" description="VopS N-terminal" evidence="1">
    <location>
        <begin position="914"/>
        <end position="992"/>
    </location>
</feature>
<protein>
    <recommendedName>
        <fullName evidence="1">VopS N-terminal domain-containing protein</fullName>
    </recommendedName>
</protein>
<evidence type="ECO:0000313" key="3">
    <source>
        <dbReference type="Proteomes" id="UP000036955"/>
    </source>
</evidence>